<organism evidence="2">
    <name type="scientific">hydrothermal vent metagenome</name>
    <dbReference type="NCBI Taxonomy" id="652676"/>
    <lineage>
        <taxon>unclassified sequences</taxon>
        <taxon>metagenomes</taxon>
        <taxon>ecological metagenomes</taxon>
    </lineage>
</organism>
<accession>A0A3B0U950</accession>
<protein>
    <submittedName>
        <fullName evidence="2">Excinuclease ABC, C subunit-like</fullName>
    </submittedName>
</protein>
<dbReference type="InterPro" id="IPR050190">
    <property type="entry name" value="UPF0213_domain"/>
</dbReference>
<sequence length="112" mass="13653">MKPMFVYILTNSQKTVLYTGVTNDLAQRLVEHYMDRGLKKTFAGRYYCYYLVHFEEYNIPVDAIAREKEIKDWRRSRKEELINSANKNWRFMNNDILDWPPRVNDLYHRGRI</sequence>
<dbReference type="PANTHER" id="PTHR34477">
    <property type="entry name" value="UPF0213 PROTEIN YHBQ"/>
    <property type="match status" value="1"/>
</dbReference>
<dbReference type="SMART" id="SM00465">
    <property type="entry name" value="GIYc"/>
    <property type="match status" value="1"/>
</dbReference>
<dbReference type="Pfam" id="PF01541">
    <property type="entry name" value="GIY-YIG"/>
    <property type="match status" value="1"/>
</dbReference>
<gene>
    <name evidence="2" type="ORF">MNBD_BACTEROID06-352</name>
</gene>
<dbReference type="InterPro" id="IPR035901">
    <property type="entry name" value="GIY-YIG_endonuc_sf"/>
</dbReference>
<dbReference type="InterPro" id="IPR000305">
    <property type="entry name" value="GIY-YIG_endonuc"/>
</dbReference>
<dbReference type="EMBL" id="UOES01000245">
    <property type="protein sequence ID" value="VAW27475.1"/>
    <property type="molecule type" value="Genomic_DNA"/>
</dbReference>
<dbReference type="Gene3D" id="3.40.1440.10">
    <property type="entry name" value="GIY-YIG endonuclease"/>
    <property type="match status" value="1"/>
</dbReference>
<evidence type="ECO:0000313" key="2">
    <source>
        <dbReference type="EMBL" id="VAW27475.1"/>
    </source>
</evidence>
<dbReference type="PROSITE" id="PS50164">
    <property type="entry name" value="GIY_YIG"/>
    <property type="match status" value="1"/>
</dbReference>
<dbReference type="SUPFAM" id="SSF82771">
    <property type="entry name" value="GIY-YIG endonuclease"/>
    <property type="match status" value="1"/>
</dbReference>
<dbReference type="PANTHER" id="PTHR34477:SF5">
    <property type="entry name" value="BSL5627 PROTEIN"/>
    <property type="match status" value="1"/>
</dbReference>
<feature type="domain" description="GIY-YIG" evidence="1">
    <location>
        <begin position="2"/>
        <end position="80"/>
    </location>
</feature>
<dbReference type="AlphaFoldDB" id="A0A3B0U950"/>
<reference evidence="2" key="1">
    <citation type="submission" date="2018-06" db="EMBL/GenBank/DDBJ databases">
        <authorList>
            <person name="Zhirakovskaya E."/>
        </authorList>
    </citation>
    <scope>NUCLEOTIDE SEQUENCE</scope>
</reference>
<evidence type="ECO:0000259" key="1">
    <source>
        <dbReference type="PROSITE" id="PS50164"/>
    </source>
</evidence>
<name>A0A3B0U950_9ZZZZ</name>
<proteinExistence type="predicted"/>